<dbReference type="AlphaFoldDB" id="A0AAV1QSD6"/>
<reference evidence="1 2" key="1">
    <citation type="submission" date="2024-01" db="EMBL/GenBank/DDBJ databases">
        <authorList>
            <person name="Waweru B."/>
        </authorList>
    </citation>
    <scope>NUCLEOTIDE SEQUENCE [LARGE SCALE GENOMIC DNA]</scope>
</reference>
<dbReference type="Gene3D" id="2.80.10.50">
    <property type="match status" value="1"/>
</dbReference>
<gene>
    <name evidence="1" type="ORF">DCAF_LOCUS1253</name>
</gene>
<name>A0AAV1QSD6_9ROSI</name>
<proteinExistence type="predicted"/>
<keyword evidence="2" id="KW-1185">Reference proteome</keyword>
<accession>A0AAV1QSD6</accession>
<dbReference type="EMBL" id="CAWUPB010000130">
    <property type="protein sequence ID" value="CAK7323624.1"/>
    <property type="molecule type" value="Genomic_DNA"/>
</dbReference>
<comment type="caution">
    <text evidence="1">The sequence shown here is derived from an EMBL/GenBank/DDBJ whole genome shotgun (WGS) entry which is preliminary data.</text>
</comment>
<evidence type="ECO:0000313" key="1">
    <source>
        <dbReference type="EMBL" id="CAK7323624.1"/>
    </source>
</evidence>
<protein>
    <submittedName>
        <fullName evidence="1">Uncharacterized protein</fullName>
    </submittedName>
</protein>
<sequence length="148" mass="16024">MVVTLLPEAVHASEKDQVLDMKGSGLLPGIPYYLITSQWPLGGGAVSLGKGVNETCPVDVILLENLSAKVEDDVNTIFRVVNVGDPYGSYYKLGAYKFSSYGLLLSTSDVGVEFNFITGIRRLALTEPPFIVSFEVALDYEAGLKEMV</sequence>
<organism evidence="1 2">
    <name type="scientific">Dovyalis caffra</name>
    <dbReference type="NCBI Taxonomy" id="77055"/>
    <lineage>
        <taxon>Eukaryota</taxon>
        <taxon>Viridiplantae</taxon>
        <taxon>Streptophyta</taxon>
        <taxon>Embryophyta</taxon>
        <taxon>Tracheophyta</taxon>
        <taxon>Spermatophyta</taxon>
        <taxon>Magnoliopsida</taxon>
        <taxon>eudicotyledons</taxon>
        <taxon>Gunneridae</taxon>
        <taxon>Pentapetalae</taxon>
        <taxon>rosids</taxon>
        <taxon>fabids</taxon>
        <taxon>Malpighiales</taxon>
        <taxon>Salicaceae</taxon>
        <taxon>Flacourtieae</taxon>
        <taxon>Dovyalis</taxon>
    </lineage>
</organism>
<evidence type="ECO:0000313" key="2">
    <source>
        <dbReference type="Proteomes" id="UP001314170"/>
    </source>
</evidence>
<dbReference type="SUPFAM" id="SSF50386">
    <property type="entry name" value="STI-like"/>
    <property type="match status" value="1"/>
</dbReference>
<dbReference type="InterPro" id="IPR011065">
    <property type="entry name" value="Kunitz_inhibitor_STI-like_sf"/>
</dbReference>
<dbReference type="Proteomes" id="UP001314170">
    <property type="component" value="Unassembled WGS sequence"/>
</dbReference>